<dbReference type="EMBL" id="SSOP01000324">
    <property type="protein sequence ID" value="KAB5589060.1"/>
    <property type="molecule type" value="Genomic_DNA"/>
</dbReference>
<evidence type="ECO:0000313" key="1">
    <source>
        <dbReference type="EMBL" id="KAB5589060.1"/>
    </source>
</evidence>
<reference evidence="1 2" key="1">
    <citation type="journal article" date="2019" name="Fungal Biol. Biotechnol.">
        <title>Draft genome sequence of fastidious pathogen Ceratobasidium theobromae, which causes vascular-streak dieback in Theobroma cacao.</title>
        <authorList>
            <person name="Ali S.S."/>
            <person name="Asman A."/>
            <person name="Shao J."/>
            <person name="Firmansyah A.P."/>
            <person name="Susilo A.W."/>
            <person name="Rosmana A."/>
            <person name="McMahon P."/>
            <person name="Junaid M."/>
            <person name="Guest D."/>
            <person name="Kheng T.Y."/>
            <person name="Meinhardt L.W."/>
            <person name="Bailey B.A."/>
        </authorList>
    </citation>
    <scope>NUCLEOTIDE SEQUENCE [LARGE SCALE GENOMIC DNA]</scope>
    <source>
        <strain evidence="1 2">CT2</strain>
    </source>
</reference>
<accession>A0A5N5QBA0</accession>
<dbReference type="OrthoDB" id="3268051at2759"/>
<protein>
    <submittedName>
        <fullName evidence="1">Uncharacterized protein</fullName>
    </submittedName>
</protein>
<dbReference type="Gene3D" id="2.60.120.200">
    <property type="match status" value="1"/>
</dbReference>
<dbReference type="Proteomes" id="UP000383932">
    <property type="component" value="Unassembled WGS sequence"/>
</dbReference>
<gene>
    <name evidence="1" type="ORF">CTheo_7502</name>
</gene>
<evidence type="ECO:0000313" key="2">
    <source>
        <dbReference type="Proteomes" id="UP000383932"/>
    </source>
</evidence>
<dbReference type="Pfam" id="PF26113">
    <property type="entry name" value="GH16_XgeA"/>
    <property type="match status" value="1"/>
</dbReference>
<sequence>MAYASEHRLVNSRDRVNAHAGKSIVRRAKTYNMTDNYFGNKFFEGWDFFNQADPTHGNVNFLNREDAFAKGLAFVEPDGTAVMKVDDTTFLPSGGNRNSYVTSHAYIVE</sequence>
<name>A0A5N5QBA0_9AGAM</name>
<dbReference type="AlphaFoldDB" id="A0A5N5QBA0"/>
<comment type="caution">
    <text evidence="1">The sequence shown here is derived from an EMBL/GenBank/DDBJ whole genome shotgun (WGS) entry which is preliminary data.</text>
</comment>
<keyword evidence="2" id="KW-1185">Reference proteome</keyword>
<organism evidence="1 2">
    <name type="scientific">Ceratobasidium theobromae</name>
    <dbReference type="NCBI Taxonomy" id="1582974"/>
    <lineage>
        <taxon>Eukaryota</taxon>
        <taxon>Fungi</taxon>
        <taxon>Dikarya</taxon>
        <taxon>Basidiomycota</taxon>
        <taxon>Agaricomycotina</taxon>
        <taxon>Agaricomycetes</taxon>
        <taxon>Cantharellales</taxon>
        <taxon>Ceratobasidiaceae</taxon>
        <taxon>Ceratobasidium</taxon>
    </lineage>
</organism>
<proteinExistence type="predicted"/>